<keyword evidence="1" id="KW-0812">Transmembrane</keyword>
<keyword evidence="1" id="KW-0472">Membrane</keyword>
<dbReference type="GO" id="GO:0005737">
    <property type="term" value="C:cytoplasm"/>
    <property type="evidence" value="ECO:0007669"/>
    <property type="project" value="TreeGrafter"/>
</dbReference>
<gene>
    <name evidence="2" type="ORF">C2E20_5810</name>
</gene>
<organism evidence="2 3">
    <name type="scientific">Micractinium conductrix</name>
    <dbReference type="NCBI Taxonomy" id="554055"/>
    <lineage>
        <taxon>Eukaryota</taxon>
        <taxon>Viridiplantae</taxon>
        <taxon>Chlorophyta</taxon>
        <taxon>core chlorophytes</taxon>
        <taxon>Trebouxiophyceae</taxon>
        <taxon>Chlorellales</taxon>
        <taxon>Chlorellaceae</taxon>
        <taxon>Chlorella clade</taxon>
        <taxon>Micractinium</taxon>
    </lineage>
</organism>
<evidence type="ECO:0000313" key="2">
    <source>
        <dbReference type="EMBL" id="PSC70695.1"/>
    </source>
</evidence>
<dbReference type="AlphaFoldDB" id="A0A2P6V9D8"/>
<reference evidence="2 3" key="1">
    <citation type="journal article" date="2018" name="Plant J.">
        <title>Genome sequences of Chlorella sorokiniana UTEX 1602 and Micractinium conductrix SAG 241.80: implications to maltose excretion by a green alga.</title>
        <authorList>
            <person name="Arriola M.B."/>
            <person name="Velmurugan N."/>
            <person name="Zhang Y."/>
            <person name="Plunkett M.H."/>
            <person name="Hondzo H."/>
            <person name="Barney B.M."/>
        </authorList>
    </citation>
    <scope>NUCLEOTIDE SEQUENCE [LARGE SCALE GENOMIC DNA]</scope>
    <source>
        <strain evidence="2 3">SAG 241.80</strain>
    </source>
</reference>
<evidence type="ECO:0000256" key="1">
    <source>
        <dbReference type="SAM" id="Phobius"/>
    </source>
</evidence>
<name>A0A2P6V9D8_9CHLO</name>
<dbReference type="PANTHER" id="PTHR28110">
    <property type="entry name" value="TRANSMEMBRANE PROTEIN"/>
    <property type="match status" value="1"/>
</dbReference>
<keyword evidence="3" id="KW-1185">Reference proteome</keyword>
<accession>A0A2P6V9D8</accession>
<dbReference type="STRING" id="554055.A0A2P6V9D8"/>
<sequence length="340" mass="37661">MLPSHFKAGGQTDADPRRLSTPLLEARKKYSKPSPPPTGLIFLTIACVLVLVFQLWVGTSSTRRTNAAIDGATPNQRRVLAAARRAARGGPQHEPWQFPAPHLRNLVLVACHSVYTGLDFKHAEEQSSWFLLDYQQEVPGQIHSFVQHIQLGVHEAAADPDALLLFSGGKTRRDAGPRAEGEGYWLVAEAAKWYGSQGVRERAFTEDKARDSFENLLFGLCRFYELTGHYPEFITVVGYDFKQRRFRDLHRTALRLPEEAFRYEGTPALNAAAIQGEEATIAAFAADPYACSAALAAKRAQRDPFAAGGYDPSRCPHMAELLTYCGPQQYDGDLPWDGTA</sequence>
<comment type="caution">
    <text evidence="2">The sequence shown here is derived from an EMBL/GenBank/DDBJ whole genome shotgun (WGS) entry which is preliminary data.</text>
</comment>
<dbReference type="PANTHER" id="PTHR28110:SF1">
    <property type="entry name" value="TRANSMEMBRANE PROTEIN"/>
    <property type="match status" value="1"/>
</dbReference>
<dbReference type="InterPro" id="IPR055323">
    <property type="entry name" value="C57A10.07/YOR238W"/>
</dbReference>
<evidence type="ECO:0000313" key="3">
    <source>
        <dbReference type="Proteomes" id="UP000239649"/>
    </source>
</evidence>
<feature type="transmembrane region" description="Helical" evidence="1">
    <location>
        <begin position="37"/>
        <end position="57"/>
    </location>
</feature>
<protein>
    <recommendedName>
        <fullName evidence="4">DUF218 domain-containing protein</fullName>
    </recommendedName>
</protein>
<proteinExistence type="predicted"/>
<keyword evidence="1" id="KW-1133">Transmembrane helix</keyword>
<dbReference type="Proteomes" id="UP000239649">
    <property type="component" value="Unassembled WGS sequence"/>
</dbReference>
<dbReference type="OrthoDB" id="4347at2759"/>
<dbReference type="EMBL" id="LHPF02000018">
    <property type="protein sequence ID" value="PSC70695.1"/>
    <property type="molecule type" value="Genomic_DNA"/>
</dbReference>
<evidence type="ECO:0008006" key="4">
    <source>
        <dbReference type="Google" id="ProtNLM"/>
    </source>
</evidence>